<feature type="active site" description="Proton donor" evidence="7">
    <location>
        <position position="95"/>
    </location>
</feature>
<keyword evidence="5 7" id="KW-0456">Lyase</keyword>
<dbReference type="Proteomes" id="UP001172708">
    <property type="component" value="Unassembled WGS sequence"/>
</dbReference>
<proteinExistence type="inferred from homology"/>
<evidence type="ECO:0000256" key="1">
    <source>
        <dbReference type="ARBA" id="ARBA00004861"/>
    </source>
</evidence>
<comment type="caution">
    <text evidence="9">The sequence shown here is derived from an EMBL/GenBank/DDBJ whole genome shotgun (WGS) entry which is preliminary data.</text>
</comment>
<dbReference type="CDD" id="cd04725">
    <property type="entry name" value="OMP_decarboxylase_like"/>
    <property type="match status" value="1"/>
</dbReference>
<evidence type="ECO:0000256" key="4">
    <source>
        <dbReference type="ARBA" id="ARBA00022975"/>
    </source>
</evidence>
<name>A0ABT8GJT0_9MICO</name>
<dbReference type="SMART" id="SM00934">
    <property type="entry name" value="OMPdecase"/>
    <property type="match status" value="1"/>
</dbReference>
<accession>A0ABT8GJT0</accession>
<dbReference type="InterPro" id="IPR001754">
    <property type="entry name" value="OMPdeCOase_dom"/>
</dbReference>
<dbReference type="EC" id="4.1.1.23" evidence="7"/>
<evidence type="ECO:0000313" key="10">
    <source>
        <dbReference type="Proteomes" id="UP001172708"/>
    </source>
</evidence>
<evidence type="ECO:0000256" key="6">
    <source>
        <dbReference type="ARBA" id="ARBA00049157"/>
    </source>
</evidence>
<dbReference type="NCBIfam" id="TIGR02127">
    <property type="entry name" value="pyrF_sub2"/>
    <property type="match status" value="1"/>
</dbReference>
<keyword evidence="3 7" id="KW-0210">Decarboxylase</keyword>
<evidence type="ECO:0000256" key="7">
    <source>
        <dbReference type="HAMAP-Rule" id="MF_01215"/>
    </source>
</evidence>
<dbReference type="HAMAP" id="MF_01215">
    <property type="entry name" value="OMPdecase_type2"/>
    <property type="match status" value="1"/>
</dbReference>
<dbReference type="InterPro" id="IPR013785">
    <property type="entry name" value="Aldolase_TIM"/>
</dbReference>
<comment type="catalytic activity">
    <reaction evidence="6 7">
        <text>orotidine 5'-phosphate + H(+) = UMP + CO2</text>
        <dbReference type="Rhea" id="RHEA:11596"/>
        <dbReference type="ChEBI" id="CHEBI:15378"/>
        <dbReference type="ChEBI" id="CHEBI:16526"/>
        <dbReference type="ChEBI" id="CHEBI:57538"/>
        <dbReference type="ChEBI" id="CHEBI:57865"/>
        <dbReference type="EC" id="4.1.1.23"/>
    </reaction>
</comment>
<protein>
    <recommendedName>
        <fullName evidence="7">Orotidine 5'-phosphate decarboxylase</fullName>
        <ecNumber evidence="7">4.1.1.23</ecNumber>
    </recommendedName>
    <alternativeName>
        <fullName evidence="7">OMP decarboxylase</fullName>
        <shortName evidence="7">OMPDCase</shortName>
        <shortName evidence="7">OMPdecase</shortName>
    </alternativeName>
</protein>
<evidence type="ECO:0000313" key="9">
    <source>
        <dbReference type="EMBL" id="MDN4481693.1"/>
    </source>
</evidence>
<dbReference type="GO" id="GO:0004590">
    <property type="term" value="F:orotidine-5'-phosphate decarboxylase activity"/>
    <property type="evidence" value="ECO:0007669"/>
    <property type="project" value="UniProtKB-EC"/>
</dbReference>
<keyword evidence="4 7" id="KW-0665">Pyrimidine biosynthesis</keyword>
<dbReference type="PANTHER" id="PTHR43375:SF1">
    <property type="entry name" value="OROTIDINE 5'-PHOSPHATE DECARBOXYLASE"/>
    <property type="match status" value="1"/>
</dbReference>
<comment type="similarity">
    <text evidence="2 7">Belongs to the OMP decarboxylase family. Type 2 subfamily.</text>
</comment>
<organism evidence="9 10">
    <name type="scientific">Demequina muriae</name>
    <dbReference type="NCBI Taxonomy" id="3051664"/>
    <lineage>
        <taxon>Bacteria</taxon>
        <taxon>Bacillati</taxon>
        <taxon>Actinomycetota</taxon>
        <taxon>Actinomycetes</taxon>
        <taxon>Micrococcales</taxon>
        <taxon>Demequinaceae</taxon>
        <taxon>Demequina</taxon>
    </lineage>
</organism>
<dbReference type="Gene3D" id="3.20.20.70">
    <property type="entry name" value="Aldolase class I"/>
    <property type="match status" value="1"/>
</dbReference>
<keyword evidence="10" id="KW-1185">Reference proteome</keyword>
<dbReference type="SUPFAM" id="SSF51366">
    <property type="entry name" value="Ribulose-phoshate binding barrel"/>
    <property type="match status" value="1"/>
</dbReference>
<gene>
    <name evidence="7 9" type="primary">pyrF</name>
    <name evidence="9" type="ORF">QQX02_12255</name>
</gene>
<dbReference type="RefSeq" id="WP_301143423.1">
    <property type="nucleotide sequence ID" value="NZ_JAUHQA010000001.1"/>
</dbReference>
<comment type="pathway">
    <text evidence="1 7">Pyrimidine metabolism; UMP biosynthesis via de novo pathway; UMP from orotate: step 2/2.</text>
</comment>
<dbReference type="InterPro" id="IPR018089">
    <property type="entry name" value="OMPdecase_AS"/>
</dbReference>
<evidence type="ECO:0000256" key="2">
    <source>
        <dbReference type="ARBA" id="ARBA00008847"/>
    </source>
</evidence>
<evidence type="ECO:0000259" key="8">
    <source>
        <dbReference type="SMART" id="SM00934"/>
    </source>
</evidence>
<evidence type="ECO:0000256" key="3">
    <source>
        <dbReference type="ARBA" id="ARBA00022793"/>
    </source>
</evidence>
<reference evidence="9" key="1">
    <citation type="submission" date="2023-06" db="EMBL/GenBank/DDBJ databases">
        <title>Egi l300058.</title>
        <authorList>
            <person name="Gao L."/>
            <person name="Fang B.-Z."/>
            <person name="Li W.-J."/>
        </authorList>
    </citation>
    <scope>NUCLEOTIDE SEQUENCE</scope>
    <source>
        <strain evidence="9">EGI L300058</strain>
    </source>
</reference>
<feature type="domain" description="Orotidine 5'-phosphate decarboxylase" evidence="8">
    <location>
        <begin position="16"/>
        <end position="263"/>
    </location>
</feature>
<dbReference type="EMBL" id="JAUHQA010000001">
    <property type="protein sequence ID" value="MDN4481693.1"/>
    <property type="molecule type" value="Genomic_DNA"/>
</dbReference>
<dbReference type="PROSITE" id="PS00156">
    <property type="entry name" value="OMPDECASE"/>
    <property type="match status" value="1"/>
</dbReference>
<dbReference type="PANTHER" id="PTHR43375">
    <property type="entry name" value="OROTIDINE 5'-PHOSPHATE DECARBOXYLASE"/>
    <property type="match status" value="1"/>
</dbReference>
<dbReference type="InterPro" id="IPR011995">
    <property type="entry name" value="OMPdecase_type-2"/>
</dbReference>
<dbReference type="Pfam" id="PF00215">
    <property type="entry name" value="OMPdecase"/>
    <property type="match status" value="1"/>
</dbReference>
<evidence type="ECO:0000256" key="5">
    <source>
        <dbReference type="ARBA" id="ARBA00023239"/>
    </source>
</evidence>
<sequence>MRFGHRLAEAMDRVGPLCVGIDPHVELLRMWGLEDTPEGLAAFGETVVMASVDTAAAVKPNIAFFERHGARGIAALEYVLGQAREHDLITIMDAKRGDIGSTMAGYADAFLRPGAPLECDALTLSPYLGFGSLEPALSLAAENGKGVFVLALTSNPEGASVQHARTADGESVAGVMVREAAQRNVGAQPMGDVGLVVGATVGSAMSDLGIDLGGLNGPILAPGMGAQGAGPAEVTATFGNASSLVLVNQSRGVLSAGPFAEKLRGAIQAAAGAAQYALRA</sequence>
<dbReference type="InterPro" id="IPR011060">
    <property type="entry name" value="RibuloseP-bd_barrel"/>
</dbReference>